<reference evidence="1" key="2">
    <citation type="journal article" date="2015" name="Data Brief">
        <title>Shoot transcriptome of the giant reed, Arundo donax.</title>
        <authorList>
            <person name="Barrero R.A."/>
            <person name="Guerrero F.D."/>
            <person name="Moolhuijzen P."/>
            <person name="Goolsby J.A."/>
            <person name="Tidwell J."/>
            <person name="Bellgard S.E."/>
            <person name="Bellgard M.I."/>
        </authorList>
    </citation>
    <scope>NUCLEOTIDE SEQUENCE</scope>
    <source>
        <tissue evidence="1">Shoot tissue taken approximately 20 cm above the soil surface</tissue>
    </source>
</reference>
<reference evidence="1" key="1">
    <citation type="submission" date="2014-09" db="EMBL/GenBank/DDBJ databases">
        <authorList>
            <person name="Magalhaes I.L.F."/>
            <person name="Oliveira U."/>
            <person name="Santos F.R."/>
            <person name="Vidigal T.H.D.A."/>
            <person name="Brescovit A.D."/>
            <person name="Santos A.J."/>
        </authorList>
    </citation>
    <scope>NUCLEOTIDE SEQUENCE</scope>
    <source>
        <tissue evidence="1">Shoot tissue taken approximately 20 cm above the soil surface</tissue>
    </source>
</reference>
<accession>A0A0A8Y7U6</accession>
<evidence type="ECO:0000313" key="1">
    <source>
        <dbReference type="EMBL" id="JAD19777.1"/>
    </source>
</evidence>
<organism evidence="1">
    <name type="scientific">Arundo donax</name>
    <name type="common">Giant reed</name>
    <name type="synonym">Donax arundinaceus</name>
    <dbReference type="NCBI Taxonomy" id="35708"/>
    <lineage>
        <taxon>Eukaryota</taxon>
        <taxon>Viridiplantae</taxon>
        <taxon>Streptophyta</taxon>
        <taxon>Embryophyta</taxon>
        <taxon>Tracheophyta</taxon>
        <taxon>Spermatophyta</taxon>
        <taxon>Magnoliopsida</taxon>
        <taxon>Liliopsida</taxon>
        <taxon>Poales</taxon>
        <taxon>Poaceae</taxon>
        <taxon>PACMAD clade</taxon>
        <taxon>Arundinoideae</taxon>
        <taxon>Arundineae</taxon>
        <taxon>Arundo</taxon>
    </lineage>
</organism>
<dbReference type="EMBL" id="GBRH01278118">
    <property type="protein sequence ID" value="JAD19777.1"/>
    <property type="molecule type" value="Transcribed_RNA"/>
</dbReference>
<name>A0A0A8Y7U6_ARUDO</name>
<proteinExistence type="predicted"/>
<dbReference type="AlphaFoldDB" id="A0A0A8Y7U6"/>
<sequence length="47" mass="5065">MWELEGSARCIGGSACIYVGCGLGLDDWICGYQCLGGYMHAYSCIHT</sequence>
<protein>
    <submittedName>
        <fullName evidence="1">Uncharacterized protein</fullName>
    </submittedName>
</protein>